<comment type="caution">
    <text evidence="1">The sequence shown here is derived from an EMBL/GenBank/DDBJ whole genome shotgun (WGS) entry which is preliminary data.</text>
</comment>
<organism evidence="1 2">
    <name type="scientific">Cyclocybe aegerita</name>
    <name type="common">Black poplar mushroom</name>
    <name type="synonym">Agrocybe aegerita</name>
    <dbReference type="NCBI Taxonomy" id="1973307"/>
    <lineage>
        <taxon>Eukaryota</taxon>
        <taxon>Fungi</taxon>
        <taxon>Dikarya</taxon>
        <taxon>Basidiomycota</taxon>
        <taxon>Agaricomycotina</taxon>
        <taxon>Agaricomycetes</taxon>
        <taxon>Agaricomycetidae</taxon>
        <taxon>Agaricales</taxon>
        <taxon>Agaricineae</taxon>
        <taxon>Bolbitiaceae</taxon>
        <taxon>Cyclocybe</taxon>
    </lineage>
</organism>
<gene>
    <name evidence="1" type="ORF">AAE3_LOCUS868</name>
</gene>
<dbReference type="OrthoDB" id="8191639at2759"/>
<keyword evidence="2" id="KW-1185">Reference proteome</keyword>
<proteinExistence type="predicted"/>
<reference evidence="1 2" key="1">
    <citation type="submission" date="2020-01" db="EMBL/GenBank/DDBJ databases">
        <authorList>
            <person name="Gupta K D."/>
        </authorList>
    </citation>
    <scope>NUCLEOTIDE SEQUENCE [LARGE SCALE GENOMIC DNA]</scope>
</reference>
<evidence type="ECO:0000313" key="1">
    <source>
        <dbReference type="EMBL" id="CAA7258802.1"/>
    </source>
</evidence>
<accession>A0A8S0VQ66</accession>
<evidence type="ECO:0000313" key="2">
    <source>
        <dbReference type="Proteomes" id="UP000467700"/>
    </source>
</evidence>
<dbReference type="Proteomes" id="UP000467700">
    <property type="component" value="Unassembled WGS sequence"/>
</dbReference>
<dbReference type="AlphaFoldDB" id="A0A8S0VQ66"/>
<dbReference type="EMBL" id="CACVBS010000002">
    <property type="protein sequence ID" value="CAA7258802.1"/>
    <property type="molecule type" value="Genomic_DNA"/>
</dbReference>
<sequence>MADAEGHQPRRYFHPSQYIGVSAVHVFTTGRRTPTKLEKIPMVARVALIDYRGNVVLDTFVRPTPLRKRLKSEYAVELPVLVKVFMGRNVGLGFEDPVELSRAAMDLFRSCEEVFEEEVASRGWPCDLPPERFASYFS</sequence>
<name>A0A8S0VQ66_CYCAE</name>
<protein>
    <submittedName>
        <fullName evidence="1">Uncharacterized protein</fullName>
    </submittedName>
</protein>